<keyword evidence="2" id="KW-1185">Reference proteome</keyword>
<evidence type="ECO:0000313" key="2">
    <source>
        <dbReference type="Proteomes" id="UP000291144"/>
    </source>
</evidence>
<dbReference type="Gene3D" id="2.60.120.430">
    <property type="entry name" value="Galactose-binding lectin"/>
    <property type="match status" value="1"/>
</dbReference>
<accession>A0A4R0JVI8</accession>
<dbReference type="AlphaFoldDB" id="A0A4R0JVI8"/>
<sequence>MALVVDKYVVIREFDTNVDANVELQNGDWIDISVTGSIWAGVWFTGRNGPNGWPGWSANNDSPLPGAAPFGVLGWTAEDNYFWIGSGMRRTYQNSTLGPGRTRLSFRINDDRPGNGDGAFIAKIQVWR</sequence>
<dbReference type="EMBL" id="SJKB01000023">
    <property type="protein sequence ID" value="TCC51511.1"/>
    <property type="molecule type" value="Genomic_DNA"/>
</dbReference>
<organism evidence="1 2">
    <name type="scientific">Kribbella pittospori</name>
    <dbReference type="NCBI Taxonomy" id="722689"/>
    <lineage>
        <taxon>Bacteria</taxon>
        <taxon>Bacillati</taxon>
        <taxon>Actinomycetota</taxon>
        <taxon>Actinomycetes</taxon>
        <taxon>Propionibacteriales</taxon>
        <taxon>Kribbellaceae</taxon>
        <taxon>Kribbella</taxon>
    </lineage>
</organism>
<comment type="caution">
    <text evidence="1">The sequence shown here is derived from an EMBL/GenBank/DDBJ whole genome shotgun (WGS) entry which is preliminary data.</text>
</comment>
<protein>
    <submittedName>
        <fullName evidence="1">Uncharacterized protein</fullName>
    </submittedName>
</protein>
<gene>
    <name evidence="1" type="ORF">E0H73_41070</name>
</gene>
<reference evidence="1 2" key="1">
    <citation type="submission" date="2019-02" db="EMBL/GenBank/DDBJ databases">
        <title>Kribbella capetownensis sp. nov. and Kribbella speibonae sp. nov., isolated from soil.</title>
        <authorList>
            <person name="Curtis S.M."/>
            <person name="Norton I."/>
            <person name="Everest G.J."/>
            <person name="Meyers P.R."/>
        </authorList>
    </citation>
    <scope>NUCLEOTIDE SEQUENCE [LARGE SCALE GENOMIC DNA]</scope>
    <source>
        <strain evidence="1 2">NRRL B-24813</strain>
    </source>
</reference>
<name>A0A4R0JVI8_9ACTN</name>
<dbReference type="RefSeq" id="WP_131365935.1">
    <property type="nucleotide sequence ID" value="NZ_SJKB01000023.1"/>
</dbReference>
<proteinExistence type="predicted"/>
<dbReference type="OrthoDB" id="3404183at2"/>
<evidence type="ECO:0000313" key="1">
    <source>
        <dbReference type="EMBL" id="TCC51511.1"/>
    </source>
</evidence>
<dbReference type="Proteomes" id="UP000291144">
    <property type="component" value="Unassembled WGS sequence"/>
</dbReference>